<dbReference type="EMBL" id="JAVDXW010000001">
    <property type="protein sequence ID" value="MDR7300810.1"/>
    <property type="molecule type" value="Genomic_DNA"/>
</dbReference>
<evidence type="ECO:0000313" key="3">
    <source>
        <dbReference type="Proteomes" id="UP001180845"/>
    </source>
</evidence>
<reference evidence="2" key="1">
    <citation type="submission" date="2023-07" db="EMBL/GenBank/DDBJ databases">
        <title>Sequencing the genomes of 1000 actinobacteria strains.</title>
        <authorList>
            <person name="Klenk H.-P."/>
        </authorList>
    </citation>
    <scope>NUCLEOTIDE SEQUENCE</scope>
    <source>
        <strain evidence="2">DSM 45977</strain>
    </source>
</reference>
<dbReference type="AlphaFoldDB" id="A0AAE3ZBF0"/>
<dbReference type="RefSeq" id="WP_310270209.1">
    <property type="nucleotide sequence ID" value="NZ_JAVDXW010000001.1"/>
</dbReference>
<gene>
    <name evidence="2" type="ORF">JOF55_000991</name>
</gene>
<organism evidence="2 3">
    <name type="scientific">Haloactinomyces albus</name>
    <dbReference type="NCBI Taxonomy" id="1352928"/>
    <lineage>
        <taxon>Bacteria</taxon>
        <taxon>Bacillati</taxon>
        <taxon>Actinomycetota</taxon>
        <taxon>Actinomycetes</taxon>
        <taxon>Actinopolysporales</taxon>
        <taxon>Actinopolysporaceae</taxon>
        <taxon>Haloactinomyces</taxon>
    </lineage>
</organism>
<evidence type="ECO:0000256" key="1">
    <source>
        <dbReference type="SAM" id="MobiDB-lite"/>
    </source>
</evidence>
<keyword evidence="3" id="KW-1185">Reference proteome</keyword>
<feature type="region of interest" description="Disordered" evidence="1">
    <location>
        <begin position="66"/>
        <end position="86"/>
    </location>
</feature>
<comment type="caution">
    <text evidence="2">The sequence shown here is derived from an EMBL/GenBank/DDBJ whole genome shotgun (WGS) entry which is preliminary data.</text>
</comment>
<proteinExistence type="predicted"/>
<protein>
    <submittedName>
        <fullName evidence="2">Uncharacterized protein</fullName>
    </submittedName>
</protein>
<feature type="compositionally biased region" description="Polar residues" evidence="1">
    <location>
        <begin position="68"/>
        <end position="86"/>
    </location>
</feature>
<sequence length="86" mass="10031">MRRHDPQGIPRAVRWEELVGAAITRRDAHWSPVQLDLSPADPQFRHRHPEMEHLRQFRRIENGYRLSLGTSNQQAPNQQGATTRVT</sequence>
<name>A0AAE3ZBF0_9ACTN</name>
<dbReference type="Proteomes" id="UP001180845">
    <property type="component" value="Unassembled WGS sequence"/>
</dbReference>
<evidence type="ECO:0000313" key="2">
    <source>
        <dbReference type="EMBL" id="MDR7300810.1"/>
    </source>
</evidence>
<accession>A0AAE3ZBF0</accession>